<dbReference type="InterPro" id="IPR035919">
    <property type="entry name" value="EAL_sf"/>
</dbReference>
<dbReference type="SUPFAM" id="SSF55073">
    <property type="entry name" value="Nucleotide cyclase"/>
    <property type="match status" value="1"/>
</dbReference>
<dbReference type="CDD" id="cd01949">
    <property type="entry name" value="GGDEF"/>
    <property type="match status" value="1"/>
</dbReference>
<evidence type="ECO:0000259" key="2">
    <source>
        <dbReference type="PROSITE" id="PS50887"/>
    </source>
</evidence>
<dbReference type="PROSITE" id="PS50883">
    <property type="entry name" value="EAL"/>
    <property type="match status" value="1"/>
</dbReference>
<dbReference type="RefSeq" id="WP_183606831.1">
    <property type="nucleotide sequence ID" value="NZ_JACHAZ010000001.1"/>
</dbReference>
<dbReference type="Pfam" id="PF00990">
    <property type="entry name" value="GGDEF"/>
    <property type="match status" value="1"/>
</dbReference>
<sequence>MRKIRAARSAGGKTEAKVLSSIDRLLFFDRDFNPVENLLGNELPASVKPAASFWEHFTELDKSEITLAFASMGDGTQPLRIFGDPSRSGWRGLTIYKIGDLFAVVRSEEPIDEERATLLHLATHDPLTGLPNRRQFSDDLTELLQETAASNETLSLMQLDLDDFKPVNDTLGHPAGDKLLQFAARRIQGCLTADDRAYRLAGDEFTVISTGSGHPAKAHHLAEALVAAFKKPFTIDGITVFVGSSIGISTAPPDGTTPEQLMKASDLALYAAKKEGRGRASAFDPSMLELLEQRELLRRSLRMALVQQEFSVEYQPIAEGGCIVGFEALLRWHHPLLGNIPPVTFIPMAEADGLMPEIGAWVLEQACREAMKWPQNYLVAVNVSAAEFLTSGLTDRISQTLDLVGLPPDRLELEITESVLLERTVNNIDTLNTLNVLGLRISLDDFGTEYSSLSYLKTFPFDTIKIDKYFITDLESDPKSQTIVRCIVDLAHGLDMQVTAEGVETPAQAEWLRNVGCDRLQGYLVSRPLPVEAIDEFIARAETSVRHALP</sequence>
<reference evidence="3 4" key="1">
    <citation type="submission" date="2020-08" db="EMBL/GenBank/DDBJ databases">
        <title>Genomic Encyclopedia of Type Strains, Phase IV (KMG-V): Genome sequencing to study the core and pangenomes of soil and plant-associated prokaryotes.</title>
        <authorList>
            <person name="Whitman W."/>
        </authorList>
    </citation>
    <scope>NUCLEOTIDE SEQUENCE [LARGE SCALE GENOMIC DNA]</scope>
    <source>
        <strain evidence="3 4">SEMIA 415</strain>
    </source>
</reference>
<dbReference type="PANTHER" id="PTHR44757">
    <property type="entry name" value="DIGUANYLATE CYCLASE DGCP"/>
    <property type="match status" value="1"/>
</dbReference>
<dbReference type="AlphaFoldDB" id="A0AAE2SVM6"/>
<dbReference type="InterPro" id="IPR029787">
    <property type="entry name" value="Nucleotide_cyclase"/>
</dbReference>
<dbReference type="SMART" id="SM00052">
    <property type="entry name" value="EAL"/>
    <property type="match status" value="1"/>
</dbReference>
<proteinExistence type="predicted"/>
<dbReference type="InterPro" id="IPR043128">
    <property type="entry name" value="Rev_trsase/Diguanyl_cyclase"/>
</dbReference>
<dbReference type="PROSITE" id="PS50887">
    <property type="entry name" value="GGDEF"/>
    <property type="match status" value="1"/>
</dbReference>
<dbReference type="Pfam" id="PF00563">
    <property type="entry name" value="EAL"/>
    <property type="match status" value="1"/>
</dbReference>
<dbReference type="SUPFAM" id="SSF141868">
    <property type="entry name" value="EAL domain-like"/>
    <property type="match status" value="1"/>
</dbReference>
<evidence type="ECO:0000313" key="3">
    <source>
        <dbReference type="EMBL" id="MBB4289736.1"/>
    </source>
</evidence>
<comment type="caution">
    <text evidence="3">The sequence shown here is derived from an EMBL/GenBank/DDBJ whole genome shotgun (WGS) entry which is preliminary data.</text>
</comment>
<feature type="domain" description="GGDEF" evidence="2">
    <location>
        <begin position="152"/>
        <end position="285"/>
    </location>
</feature>
<dbReference type="NCBIfam" id="TIGR00254">
    <property type="entry name" value="GGDEF"/>
    <property type="match status" value="1"/>
</dbReference>
<dbReference type="CDD" id="cd01948">
    <property type="entry name" value="EAL"/>
    <property type="match status" value="1"/>
</dbReference>
<organism evidence="3 4">
    <name type="scientific">Rhizobium leguminosarum</name>
    <dbReference type="NCBI Taxonomy" id="384"/>
    <lineage>
        <taxon>Bacteria</taxon>
        <taxon>Pseudomonadati</taxon>
        <taxon>Pseudomonadota</taxon>
        <taxon>Alphaproteobacteria</taxon>
        <taxon>Hyphomicrobiales</taxon>
        <taxon>Rhizobiaceae</taxon>
        <taxon>Rhizobium/Agrobacterium group</taxon>
        <taxon>Rhizobium</taxon>
    </lineage>
</organism>
<protein>
    <submittedName>
        <fullName evidence="3">Diguanylate cyclase (GGDEF)-like protein</fullName>
    </submittedName>
</protein>
<dbReference type="Proteomes" id="UP000538507">
    <property type="component" value="Unassembled WGS sequence"/>
</dbReference>
<feature type="domain" description="EAL" evidence="1">
    <location>
        <begin position="294"/>
        <end position="542"/>
    </location>
</feature>
<evidence type="ECO:0000313" key="4">
    <source>
        <dbReference type="Proteomes" id="UP000538507"/>
    </source>
</evidence>
<accession>A0AAE2SVM6</accession>
<dbReference type="InterPro" id="IPR000160">
    <property type="entry name" value="GGDEF_dom"/>
</dbReference>
<dbReference type="SMART" id="SM00267">
    <property type="entry name" value="GGDEF"/>
    <property type="match status" value="1"/>
</dbReference>
<dbReference type="Gene3D" id="3.20.20.450">
    <property type="entry name" value="EAL domain"/>
    <property type="match status" value="1"/>
</dbReference>
<dbReference type="InterPro" id="IPR001633">
    <property type="entry name" value="EAL_dom"/>
</dbReference>
<dbReference type="InterPro" id="IPR052155">
    <property type="entry name" value="Biofilm_reg_signaling"/>
</dbReference>
<evidence type="ECO:0000259" key="1">
    <source>
        <dbReference type="PROSITE" id="PS50883"/>
    </source>
</evidence>
<gene>
    <name evidence="3" type="ORF">GGE16_001776</name>
</gene>
<dbReference type="PANTHER" id="PTHR44757:SF10">
    <property type="entry name" value="MEMBRANE PROTEIN"/>
    <property type="match status" value="1"/>
</dbReference>
<name>A0AAE2SVM6_RHILE</name>
<dbReference type="EMBL" id="JACIGO010000002">
    <property type="protein sequence ID" value="MBB4289736.1"/>
    <property type="molecule type" value="Genomic_DNA"/>
</dbReference>
<dbReference type="Gene3D" id="3.30.70.270">
    <property type="match status" value="1"/>
</dbReference>